<accession>A0A7L9AY61</accession>
<gene>
    <name evidence="3" type="primary">orf2</name>
</gene>
<sequence length="253" mass="28283">MRVLVNMAYGADHLPPPYQSACFWPASNTVLNSDLIQYNSINAVDINGEDFAIDDQYVSDKDTANDVSSTELAVRSVPPLWDKVEVGVMEFEMSLKSRIFPRIGLFNFSISFICDRNIFDPKTVKSTNVWFHESVKLKLLGDVLNIYTRSGRRADNWFQMRFSQLIDIIDPTAEIKFGVQINKAKGNLLEDGLRMDVTYLVSWVNSLTTFSHMEEGVNGVGPWSAAASASSEHTTDDSPPSSPTSDEFDYCGP</sequence>
<feature type="compositionally biased region" description="Low complexity" evidence="1">
    <location>
        <begin position="224"/>
        <end position="245"/>
    </location>
</feature>
<organism evidence="3">
    <name type="scientific">Guangzhou sobemo-like virus</name>
    <dbReference type="NCBI Taxonomy" id="2778220"/>
    <lineage>
        <taxon>Viruses</taxon>
        <taxon>Riboviria</taxon>
        <taxon>Orthornavirae</taxon>
        <taxon>Pisuviricota</taxon>
        <taxon>Pisoniviricetes</taxon>
        <taxon>Sobelivirales</taxon>
        <taxon>Solemoviridae</taxon>
    </lineage>
</organism>
<evidence type="ECO:0000313" key="3">
    <source>
        <dbReference type="EMBL" id="QOI91431.1"/>
    </source>
</evidence>
<evidence type="ECO:0000256" key="1">
    <source>
        <dbReference type="SAM" id="MobiDB-lite"/>
    </source>
</evidence>
<name>A0A7L9AY61_9VIRU</name>
<reference evidence="3" key="1">
    <citation type="journal article" date="2020" name="mSystems">
        <title>Stability of the Virome in Lab- and Field-Collected Aedes albopictus Mosquitoes across Different Developmental Stages and Possible Core Viruses in the Publicly Available Virome Data of Aedes Mosquitoes.</title>
        <authorList>
            <person name="Shi C."/>
            <person name="Zhao L."/>
            <person name="Atoni E."/>
            <person name="Zeng W."/>
            <person name="Hu X."/>
            <person name="Matthijnssens J."/>
            <person name="Yuan Z."/>
            <person name="Xia H."/>
        </authorList>
    </citation>
    <scope>NUCLEOTIDE SEQUENCE</scope>
    <source>
        <strain evidence="3">17-GZ-adult</strain>
        <strain evidence="2">17-GZ-larva</strain>
        <strain evidence="4">18-GZ-pupa</strain>
    </source>
</reference>
<dbReference type="EMBL" id="MT361060">
    <property type="protein sequence ID" value="QOI91439.1"/>
    <property type="molecule type" value="Genomic_RNA"/>
</dbReference>
<proteinExistence type="predicted"/>
<evidence type="ECO:0000313" key="4">
    <source>
        <dbReference type="EMBL" id="QOI91439.1"/>
    </source>
</evidence>
<protein>
    <submittedName>
        <fullName evidence="3">Uncharacterized protein</fullName>
    </submittedName>
</protein>
<evidence type="ECO:0000313" key="2">
    <source>
        <dbReference type="EMBL" id="QOI91427.1"/>
    </source>
</evidence>
<dbReference type="EMBL" id="MT361054">
    <property type="protein sequence ID" value="QOI91427.1"/>
    <property type="molecule type" value="Genomic_RNA"/>
</dbReference>
<dbReference type="EMBL" id="MT361056">
    <property type="protein sequence ID" value="QOI91431.1"/>
    <property type="molecule type" value="Genomic_RNA"/>
</dbReference>
<feature type="region of interest" description="Disordered" evidence="1">
    <location>
        <begin position="223"/>
        <end position="253"/>
    </location>
</feature>